<evidence type="ECO:0000313" key="2">
    <source>
        <dbReference type="Proteomes" id="UP000298663"/>
    </source>
</evidence>
<comment type="caution">
    <text evidence="1">The sequence shown here is derived from an EMBL/GenBank/DDBJ whole genome shotgun (WGS) entry which is preliminary data.</text>
</comment>
<reference evidence="1 2" key="1">
    <citation type="journal article" date="2015" name="Genome Biol.">
        <title>Comparative genomics of Steinernema reveals deeply conserved gene regulatory networks.</title>
        <authorList>
            <person name="Dillman A.R."/>
            <person name="Macchietto M."/>
            <person name="Porter C.F."/>
            <person name="Rogers A."/>
            <person name="Williams B."/>
            <person name="Antoshechkin I."/>
            <person name="Lee M.M."/>
            <person name="Goodwin Z."/>
            <person name="Lu X."/>
            <person name="Lewis E.E."/>
            <person name="Goodrich-Blair H."/>
            <person name="Stock S.P."/>
            <person name="Adams B.J."/>
            <person name="Sternberg P.W."/>
            <person name="Mortazavi A."/>
        </authorList>
    </citation>
    <scope>NUCLEOTIDE SEQUENCE [LARGE SCALE GENOMIC DNA]</scope>
    <source>
        <strain evidence="1 2">ALL</strain>
    </source>
</reference>
<dbReference type="Proteomes" id="UP000298663">
    <property type="component" value="Unassembled WGS sequence"/>
</dbReference>
<proteinExistence type="predicted"/>
<protein>
    <submittedName>
        <fullName evidence="1">Uncharacterized protein</fullName>
    </submittedName>
</protein>
<keyword evidence="2" id="KW-1185">Reference proteome</keyword>
<accession>A0A4U5LWD7</accession>
<gene>
    <name evidence="1" type="ORF">L596_027727</name>
</gene>
<sequence>MTESSQIHQSWLIRVRTLNNLTLVRVSFQRSKTRPLSHSLEPQTPFLRFVLLHEHLAGTKDISSPPRIEQFSLFFSFSSHSMSQSYPCQSNVQSAFRSAPVNG</sequence>
<organism evidence="1 2">
    <name type="scientific">Steinernema carpocapsae</name>
    <name type="common">Entomopathogenic nematode</name>
    <dbReference type="NCBI Taxonomy" id="34508"/>
    <lineage>
        <taxon>Eukaryota</taxon>
        <taxon>Metazoa</taxon>
        <taxon>Ecdysozoa</taxon>
        <taxon>Nematoda</taxon>
        <taxon>Chromadorea</taxon>
        <taxon>Rhabditida</taxon>
        <taxon>Tylenchina</taxon>
        <taxon>Panagrolaimomorpha</taxon>
        <taxon>Strongyloidoidea</taxon>
        <taxon>Steinernematidae</taxon>
        <taxon>Steinernema</taxon>
    </lineage>
</organism>
<dbReference type="EMBL" id="AZBU02000011">
    <property type="protein sequence ID" value="TKR60487.1"/>
    <property type="molecule type" value="Genomic_DNA"/>
</dbReference>
<name>A0A4U5LWD7_STECR</name>
<reference evidence="1 2" key="2">
    <citation type="journal article" date="2019" name="G3 (Bethesda)">
        <title>Hybrid Assembly of the Genome of the Entomopathogenic Nematode Steinernema carpocapsae Identifies the X-Chromosome.</title>
        <authorList>
            <person name="Serra L."/>
            <person name="Macchietto M."/>
            <person name="Macias-Munoz A."/>
            <person name="McGill C.J."/>
            <person name="Rodriguez I.M."/>
            <person name="Rodriguez B."/>
            <person name="Murad R."/>
            <person name="Mortazavi A."/>
        </authorList>
    </citation>
    <scope>NUCLEOTIDE SEQUENCE [LARGE SCALE GENOMIC DNA]</scope>
    <source>
        <strain evidence="1 2">ALL</strain>
    </source>
</reference>
<dbReference type="AlphaFoldDB" id="A0A4U5LWD7"/>
<evidence type="ECO:0000313" key="1">
    <source>
        <dbReference type="EMBL" id="TKR60487.1"/>
    </source>
</evidence>